<feature type="coiled-coil region" evidence="1">
    <location>
        <begin position="48"/>
        <end position="144"/>
    </location>
</feature>
<evidence type="ECO:0000256" key="1">
    <source>
        <dbReference type="SAM" id="Coils"/>
    </source>
</evidence>
<proteinExistence type="predicted"/>
<organism evidence="2 3">
    <name type="scientific">Aquamicrobium zhengzhouense</name>
    <dbReference type="NCBI Taxonomy" id="2781738"/>
    <lineage>
        <taxon>Bacteria</taxon>
        <taxon>Pseudomonadati</taxon>
        <taxon>Pseudomonadota</taxon>
        <taxon>Alphaproteobacteria</taxon>
        <taxon>Hyphomicrobiales</taxon>
        <taxon>Phyllobacteriaceae</taxon>
        <taxon>Aquamicrobium</taxon>
    </lineage>
</organism>
<evidence type="ECO:0000313" key="3">
    <source>
        <dbReference type="Proteomes" id="UP000601789"/>
    </source>
</evidence>
<dbReference type="Proteomes" id="UP000601789">
    <property type="component" value="Unassembled WGS sequence"/>
</dbReference>
<name>A0ABS0SBX8_9HYPH</name>
<gene>
    <name evidence="2" type="ORF">IOD40_09035</name>
</gene>
<sequence length="197" mass="22388">MLKRIKKLLLTGHLPTIEQIDQTTASIDVPSLEAALAAAQEKRAALLLDGTTDQILAAEREIDEARIALERAQVALAELDRRRSEAEIRDREDAFLARRDACEARRVALIERLNGEVAKAAQAVEEAFEEMAAVEAEITEISQAVSKEVLEGNRIETATIPETFQTWLSENEDYPGWMRSHIERVIHHNRRHLRFWE</sequence>
<evidence type="ECO:0000313" key="2">
    <source>
        <dbReference type="EMBL" id="MBI1620803.1"/>
    </source>
</evidence>
<reference evidence="2 3" key="1">
    <citation type="submission" date="2020-10" db="EMBL/GenBank/DDBJ databases">
        <title>Aquamicrobium zhengzhouensis sp. nov., a exopolysaccharide producing bacterium isolated from farmland soil.</title>
        <authorList>
            <person name="Wang X."/>
        </authorList>
    </citation>
    <scope>NUCLEOTIDE SEQUENCE [LARGE SCALE GENOMIC DNA]</scope>
    <source>
        <strain evidence="3">cd-1</strain>
    </source>
</reference>
<protein>
    <submittedName>
        <fullName evidence="2">Uncharacterized protein</fullName>
    </submittedName>
</protein>
<dbReference type="EMBL" id="JADGMQ010000004">
    <property type="protein sequence ID" value="MBI1620803.1"/>
    <property type="molecule type" value="Genomic_DNA"/>
</dbReference>
<comment type="caution">
    <text evidence="2">The sequence shown here is derived from an EMBL/GenBank/DDBJ whole genome shotgun (WGS) entry which is preliminary data.</text>
</comment>
<keyword evidence="1" id="KW-0175">Coiled coil</keyword>
<dbReference type="RefSeq" id="WP_198476193.1">
    <property type="nucleotide sequence ID" value="NZ_JADGMQ010000004.1"/>
</dbReference>
<accession>A0ABS0SBX8</accession>
<keyword evidence="3" id="KW-1185">Reference proteome</keyword>